<sequence>MHIDVIIATTDRAEIVGETVDWLRHQKRLPDRVIIVGAAEADLPTGLSVPFPVVEMIAAKGLCNQRNAGLDFACEKAGAIMFFDDDFFAEETYLANMERLFESDDDLVGVTGVLLADGAQTGAIAAPDARAALLSHQTRETQDDRACTWLYGCNMGFRASACAQLRFDTNLPFYGWQEDVDFSAQLMAKGKLLRSASLTGIHLGTRRGRTSGLRLGYSQVANVLYLQRKGTMRLYQGWRLLLGNLAANIIRSFRPEPEIDRRGRLRGNAIAFLDLLRGRIDPRRIITM</sequence>
<dbReference type="Proteomes" id="UP000445582">
    <property type="component" value="Unassembled WGS sequence"/>
</dbReference>
<dbReference type="SUPFAM" id="SSF53448">
    <property type="entry name" value="Nucleotide-diphospho-sugar transferases"/>
    <property type="match status" value="1"/>
</dbReference>
<accession>A0A844YF31</accession>
<dbReference type="RefSeq" id="WP_160672746.1">
    <property type="nucleotide sequence ID" value="NZ_WTYN01000001.1"/>
</dbReference>
<evidence type="ECO:0000313" key="3">
    <source>
        <dbReference type="Proteomes" id="UP000445582"/>
    </source>
</evidence>
<dbReference type="CDD" id="cd00761">
    <property type="entry name" value="Glyco_tranf_GTA_type"/>
    <property type="match status" value="1"/>
</dbReference>
<keyword evidence="3" id="KW-1185">Reference proteome</keyword>
<organism evidence="2 3">
    <name type="scientific">Qipengyuania oceanensis</name>
    <dbReference type="NCBI Taxonomy" id="1463597"/>
    <lineage>
        <taxon>Bacteria</taxon>
        <taxon>Pseudomonadati</taxon>
        <taxon>Pseudomonadota</taxon>
        <taxon>Alphaproteobacteria</taxon>
        <taxon>Sphingomonadales</taxon>
        <taxon>Erythrobacteraceae</taxon>
        <taxon>Qipengyuania</taxon>
    </lineage>
</organism>
<dbReference type="Gene3D" id="3.90.550.10">
    <property type="entry name" value="Spore Coat Polysaccharide Biosynthesis Protein SpsA, Chain A"/>
    <property type="match status" value="1"/>
</dbReference>
<dbReference type="InterPro" id="IPR001173">
    <property type="entry name" value="Glyco_trans_2-like"/>
</dbReference>
<dbReference type="InterPro" id="IPR029044">
    <property type="entry name" value="Nucleotide-diphossugar_trans"/>
</dbReference>
<dbReference type="EMBL" id="WTYN01000001">
    <property type="protein sequence ID" value="MXO62542.1"/>
    <property type="molecule type" value="Genomic_DNA"/>
</dbReference>
<dbReference type="Pfam" id="PF00535">
    <property type="entry name" value="Glycos_transf_2"/>
    <property type="match status" value="1"/>
</dbReference>
<dbReference type="AlphaFoldDB" id="A0A844YF31"/>
<proteinExistence type="predicted"/>
<name>A0A844YF31_9SPHN</name>
<comment type="caution">
    <text evidence="2">The sequence shown here is derived from an EMBL/GenBank/DDBJ whole genome shotgun (WGS) entry which is preliminary data.</text>
</comment>
<protein>
    <submittedName>
        <fullName evidence="2">Glycosyltransferase</fullName>
    </submittedName>
</protein>
<gene>
    <name evidence="2" type="ORF">GRI48_05905</name>
</gene>
<keyword evidence="2" id="KW-0808">Transferase</keyword>
<evidence type="ECO:0000259" key="1">
    <source>
        <dbReference type="Pfam" id="PF00535"/>
    </source>
</evidence>
<evidence type="ECO:0000313" key="2">
    <source>
        <dbReference type="EMBL" id="MXO62542.1"/>
    </source>
</evidence>
<reference evidence="2 3" key="1">
    <citation type="submission" date="2019-12" db="EMBL/GenBank/DDBJ databases">
        <title>Genomic-based taxomic classification of the family Erythrobacteraceae.</title>
        <authorList>
            <person name="Xu L."/>
        </authorList>
    </citation>
    <scope>NUCLEOTIDE SEQUENCE [LARGE SCALE GENOMIC DNA]</scope>
    <source>
        <strain evidence="2 3">MCCC 1A09965</strain>
    </source>
</reference>
<feature type="domain" description="Glycosyltransferase 2-like" evidence="1">
    <location>
        <begin position="5"/>
        <end position="163"/>
    </location>
</feature>
<dbReference type="GO" id="GO:0016740">
    <property type="term" value="F:transferase activity"/>
    <property type="evidence" value="ECO:0007669"/>
    <property type="project" value="UniProtKB-KW"/>
</dbReference>
<dbReference type="OrthoDB" id="8404680at2"/>